<dbReference type="PROSITE" id="PS50164">
    <property type="entry name" value="GIY_YIG"/>
    <property type="match status" value="1"/>
</dbReference>
<name>A0ABZ0Q9G4_9VIBR</name>
<keyword evidence="3" id="KW-1185">Reference proteome</keyword>
<evidence type="ECO:0000259" key="1">
    <source>
        <dbReference type="PROSITE" id="PS50164"/>
    </source>
</evidence>
<dbReference type="RefSeq" id="WP_261892854.1">
    <property type="nucleotide sequence ID" value="NZ_AP024895.1"/>
</dbReference>
<sequence length="150" mass="17576">MKSLQQIQYLIDEYQRLYRNLNLAPFVRGEIYSLYNRDRSSVVEAKLFWPETWPLCDRYGIYAIFADELLLYIGKASLQPLGNRLGSYFRYSEDRQSGIPKNGHVWTRMPTHVVTWAVPTESFFEASALEEYLIFNLGELLVDNELGKHT</sequence>
<dbReference type="InterPro" id="IPR000305">
    <property type="entry name" value="GIY-YIG_endonuc"/>
</dbReference>
<proteinExistence type="predicted"/>
<dbReference type="Gene3D" id="3.40.1440.10">
    <property type="entry name" value="GIY-YIG endonuclease"/>
    <property type="match status" value="1"/>
</dbReference>
<evidence type="ECO:0000313" key="2">
    <source>
        <dbReference type="EMBL" id="WPC73045.1"/>
    </source>
</evidence>
<feature type="domain" description="GIY-YIG" evidence="1">
    <location>
        <begin position="57"/>
        <end position="143"/>
    </location>
</feature>
<evidence type="ECO:0000313" key="3">
    <source>
        <dbReference type="Proteomes" id="UP001304071"/>
    </source>
</evidence>
<accession>A0ABZ0Q9G4</accession>
<gene>
    <name evidence="2" type="ORF">R8Z52_13070</name>
</gene>
<protein>
    <recommendedName>
        <fullName evidence="1">GIY-YIG domain-containing protein</fullName>
    </recommendedName>
</protein>
<reference evidence="2 3" key="1">
    <citation type="submission" date="2023-11" db="EMBL/GenBank/DDBJ databases">
        <title>Plant-associative lifestyle of Vibrio porteresiae and its evolutionary dynamics.</title>
        <authorList>
            <person name="Rameshkumar N."/>
            <person name="Kirti K."/>
        </authorList>
    </citation>
    <scope>NUCLEOTIDE SEQUENCE [LARGE SCALE GENOMIC DNA]</scope>
    <source>
        <strain evidence="2 3">MSSRF30</strain>
    </source>
</reference>
<dbReference type="Proteomes" id="UP001304071">
    <property type="component" value="Chromosome 1"/>
</dbReference>
<dbReference type="InterPro" id="IPR035901">
    <property type="entry name" value="GIY-YIG_endonuc_sf"/>
</dbReference>
<organism evidence="2 3">
    <name type="scientific">Vibrio porteresiae DSM 19223</name>
    <dbReference type="NCBI Taxonomy" id="1123496"/>
    <lineage>
        <taxon>Bacteria</taxon>
        <taxon>Pseudomonadati</taxon>
        <taxon>Pseudomonadota</taxon>
        <taxon>Gammaproteobacteria</taxon>
        <taxon>Vibrionales</taxon>
        <taxon>Vibrionaceae</taxon>
        <taxon>Vibrio</taxon>
    </lineage>
</organism>
<dbReference type="EMBL" id="CP138203">
    <property type="protein sequence ID" value="WPC73045.1"/>
    <property type="molecule type" value="Genomic_DNA"/>
</dbReference>